<dbReference type="ESTHER" id="macph-k2ryd3">
    <property type="family name" value="Steryl_acetyl_hydrolase"/>
</dbReference>
<organism evidence="3 4">
    <name type="scientific">Macrophomina phaseolina (strain MS6)</name>
    <name type="common">Charcoal rot fungus</name>
    <dbReference type="NCBI Taxonomy" id="1126212"/>
    <lineage>
        <taxon>Eukaryota</taxon>
        <taxon>Fungi</taxon>
        <taxon>Dikarya</taxon>
        <taxon>Ascomycota</taxon>
        <taxon>Pezizomycotina</taxon>
        <taxon>Dothideomycetes</taxon>
        <taxon>Dothideomycetes incertae sedis</taxon>
        <taxon>Botryosphaeriales</taxon>
        <taxon>Botryosphaeriaceae</taxon>
        <taxon>Macrophomina</taxon>
    </lineage>
</organism>
<dbReference type="InParanoid" id="K2RYD3"/>
<comment type="caution">
    <text evidence="3">The sequence shown here is derived from an EMBL/GenBank/DDBJ whole genome shotgun (WGS) entry which is preliminary data.</text>
</comment>
<dbReference type="Proteomes" id="UP000007129">
    <property type="component" value="Unassembled WGS sequence"/>
</dbReference>
<evidence type="ECO:0000313" key="3">
    <source>
        <dbReference type="EMBL" id="EKG19778.1"/>
    </source>
</evidence>
<evidence type="ECO:0000259" key="2">
    <source>
        <dbReference type="Pfam" id="PF20434"/>
    </source>
</evidence>
<dbReference type="InterPro" id="IPR049492">
    <property type="entry name" value="BD-FAE-like_dom"/>
</dbReference>
<reference evidence="3 4" key="1">
    <citation type="journal article" date="2012" name="BMC Genomics">
        <title>Tools to kill: Genome of one of the most destructive plant pathogenic fungi Macrophomina phaseolina.</title>
        <authorList>
            <person name="Islam M.S."/>
            <person name="Haque M.S."/>
            <person name="Islam M.M."/>
            <person name="Emdad E.M."/>
            <person name="Halim A."/>
            <person name="Hossen Q.M.M."/>
            <person name="Hossain M.Z."/>
            <person name="Ahmed B."/>
            <person name="Rahim S."/>
            <person name="Rahman M.S."/>
            <person name="Alam M.M."/>
            <person name="Hou S."/>
            <person name="Wan X."/>
            <person name="Saito J.A."/>
            <person name="Alam M."/>
        </authorList>
    </citation>
    <scope>NUCLEOTIDE SEQUENCE [LARGE SCALE GENOMIC DNA]</scope>
    <source>
        <strain evidence="3 4">MS6</strain>
    </source>
</reference>
<feature type="domain" description="BD-FAE-like" evidence="2">
    <location>
        <begin position="53"/>
        <end position="200"/>
    </location>
</feature>
<dbReference type="SUPFAM" id="SSF53474">
    <property type="entry name" value="alpha/beta-Hydrolases"/>
    <property type="match status" value="1"/>
</dbReference>
<dbReference type="PANTHER" id="PTHR48081">
    <property type="entry name" value="AB HYDROLASE SUPERFAMILY PROTEIN C4A8.06C"/>
    <property type="match status" value="1"/>
</dbReference>
<dbReference type="OrthoDB" id="433474at2759"/>
<dbReference type="EMBL" id="AHHD01000109">
    <property type="protein sequence ID" value="EKG19778.1"/>
    <property type="molecule type" value="Genomic_DNA"/>
</dbReference>
<dbReference type="InterPro" id="IPR029058">
    <property type="entry name" value="AB_hydrolase_fold"/>
</dbReference>
<name>K2RYD3_MACPH</name>
<proteinExistence type="predicted"/>
<dbReference type="HOGENOM" id="CLU_012494_8_1_1"/>
<dbReference type="GO" id="GO:0016787">
    <property type="term" value="F:hydrolase activity"/>
    <property type="evidence" value="ECO:0007669"/>
    <property type="project" value="UniProtKB-KW"/>
</dbReference>
<dbReference type="InterPro" id="IPR050300">
    <property type="entry name" value="GDXG_lipolytic_enzyme"/>
</dbReference>
<evidence type="ECO:0000313" key="4">
    <source>
        <dbReference type="Proteomes" id="UP000007129"/>
    </source>
</evidence>
<dbReference type="Pfam" id="PF20434">
    <property type="entry name" value="BD-FAE"/>
    <property type="match status" value="1"/>
</dbReference>
<protein>
    <submittedName>
        <fullName evidence="3">Carboxylesterase type B</fullName>
    </submittedName>
</protein>
<dbReference type="eggNOG" id="ENOG502SC1Q">
    <property type="taxonomic scope" value="Eukaryota"/>
</dbReference>
<dbReference type="VEuPathDB" id="FungiDB:MPH_02924"/>
<sequence length="316" mass="35004">MDQLPKISATVQDSVIPTFEIYTKLLEANASNIGVTAKTRQTYSYGPHERQTLDLYTPEDASDTAPIVLWVHGGGFVMGDKNLSAIPGDLVYTNVGHFLASHGITGIFMNYRLVFRHGAVFPSGGEDVALALEWITKHFAGQKRDLFGLGNSAGAVHWSTFLFHNAFATTLERVTTGNDVRLRGVVLQSAPFDFTKAGPSRQPVNKAYFGDDVEGKSPYGLMTSADNSTWELLVRGKVQFNVITFELDPDEIKEPARRFVKAWNEARPRTGAHELAITEHEGHNHISPYTALGTGIEREEAWGKRLVEWMEAVRRG</sequence>
<accession>K2RYD3</accession>
<dbReference type="Gene3D" id="3.40.50.1820">
    <property type="entry name" value="alpha/beta hydrolase"/>
    <property type="match status" value="1"/>
</dbReference>
<dbReference type="STRING" id="1126212.K2RYD3"/>
<keyword evidence="1" id="KW-0378">Hydrolase</keyword>
<gene>
    <name evidence="3" type="ORF">MPH_02924</name>
</gene>
<dbReference type="AlphaFoldDB" id="K2RYD3"/>
<evidence type="ECO:0000256" key="1">
    <source>
        <dbReference type="ARBA" id="ARBA00022801"/>
    </source>
</evidence>